<dbReference type="InterPro" id="IPR052712">
    <property type="entry name" value="Acid_resist_chaperone_HdeD"/>
</dbReference>
<dbReference type="PANTHER" id="PTHR34989:SF1">
    <property type="entry name" value="PROTEIN HDED"/>
    <property type="match status" value="1"/>
</dbReference>
<evidence type="ECO:0000313" key="3">
    <source>
        <dbReference type="Proteomes" id="UP001321047"/>
    </source>
</evidence>
<reference evidence="2 3" key="1">
    <citation type="submission" date="2022-09" db="EMBL/GenBank/DDBJ databases">
        <title>Enrichment on poylsaccharides allowed isolation of novel metabolic and taxonomic groups of Haloarchaea.</title>
        <authorList>
            <person name="Sorokin D.Y."/>
            <person name="Elcheninov A.G."/>
            <person name="Khizhniak T.V."/>
            <person name="Kolganova T.V."/>
            <person name="Kublanov I.V."/>
        </authorList>
    </citation>
    <scope>NUCLEOTIDE SEQUENCE [LARGE SCALE GENOMIC DNA]</scope>
    <source>
        <strain evidence="2 3">AArc-curdl1</strain>
    </source>
</reference>
<dbReference type="Pfam" id="PF03729">
    <property type="entry name" value="DUF308"/>
    <property type="match status" value="1"/>
</dbReference>
<keyword evidence="3" id="KW-1185">Reference proteome</keyword>
<proteinExistence type="predicted"/>
<dbReference type="Proteomes" id="UP001321047">
    <property type="component" value="Unassembled WGS sequence"/>
</dbReference>
<gene>
    <name evidence="2" type="ORF">OB919_15295</name>
</gene>
<feature type="transmembrane region" description="Helical" evidence="1">
    <location>
        <begin position="137"/>
        <end position="155"/>
    </location>
</feature>
<organism evidence="2 3">
    <name type="scientific">Natronosalvus hydrolyticus</name>
    <dbReference type="NCBI Taxonomy" id="2979988"/>
    <lineage>
        <taxon>Archaea</taxon>
        <taxon>Methanobacteriati</taxon>
        <taxon>Methanobacteriota</taxon>
        <taxon>Stenosarchaea group</taxon>
        <taxon>Halobacteria</taxon>
        <taxon>Halobacteriales</taxon>
        <taxon>Natrialbaceae</taxon>
        <taxon>Natronosalvus</taxon>
    </lineage>
</organism>
<sequence>MATAPTAPVDESITTDALEMGWRTLATAGAIIATLGVLAIIFPLATGLSLTLVFGILLVVAGVAHGGHAVAARSWRGMLWQTALAAVSIIAGVLVLANPAIGLVSLTLLLVAYLIVDGVAELAVATRMASGRGRQSIALSGVLSLALGGLLWAGFPGSAAWALGVVVGVSLLATGVSMLLVASGGRAVLTEFDDADLEMPGEEQRAG</sequence>
<feature type="transmembrane region" description="Helical" evidence="1">
    <location>
        <begin position="25"/>
        <end position="45"/>
    </location>
</feature>
<dbReference type="GO" id="GO:0005886">
    <property type="term" value="C:plasma membrane"/>
    <property type="evidence" value="ECO:0007669"/>
    <property type="project" value="TreeGrafter"/>
</dbReference>
<evidence type="ECO:0000313" key="2">
    <source>
        <dbReference type="EMBL" id="MCU4753327.1"/>
    </source>
</evidence>
<protein>
    <submittedName>
        <fullName evidence="2">HdeD family acid-resistance protein</fullName>
    </submittedName>
</protein>
<dbReference type="EMBL" id="JAOPJZ010000015">
    <property type="protein sequence ID" value="MCU4753327.1"/>
    <property type="molecule type" value="Genomic_DNA"/>
</dbReference>
<feature type="transmembrane region" description="Helical" evidence="1">
    <location>
        <begin position="51"/>
        <end position="71"/>
    </location>
</feature>
<feature type="transmembrane region" description="Helical" evidence="1">
    <location>
        <begin position="161"/>
        <end position="182"/>
    </location>
</feature>
<keyword evidence="1" id="KW-0812">Transmembrane</keyword>
<evidence type="ECO:0000256" key="1">
    <source>
        <dbReference type="SAM" id="Phobius"/>
    </source>
</evidence>
<keyword evidence="1" id="KW-1133">Transmembrane helix</keyword>
<comment type="caution">
    <text evidence="2">The sequence shown here is derived from an EMBL/GenBank/DDBJ whole genome shotgun (WGS) entry which is preliminary data.</text>
</comment>
<feature type="transmembrane region" description="Helical" evidence="1">
    <location>
        <begin position="103"/>
        <end position="125"/>
    </location>
</feature>
<dbReference type="PANTHER" id="PTHR34989">
    <property type="entry name" value="PROTEIN HDED"/>
    <property type="match status" value="1"/>
</dbReference>
<name>A0AAP3E7V3_9EURY</name>
<dbReference type="RefSeq" id="WP_342809645.1">
    <property type="nucleotide sequence ID" value="NZ_JAOPJZ010000015.1"/>
</dbReference>
<dbReference type="InterPro" id="IPR005325">
    <property type="entry name" value="DUF308_memb"/>
</dbReference>
<accession>A0AAP3E7V3</accession>
<keyword evidence="1" id="KW-0472">Membrane</keyword>
<dbReference type="AlphaFoldDB" id="A0AAP3E7V3"/>